<reference evidence="7" key="1">
    <citation type="submission" date="2022-11" db="EMBL/GenBank/DDBJ databases">
        <authorList>
            <person name="Kikuchi T."/>
        </authorList>
    </citation>
    <scope>NUCLEOTIDE SEQUENCE</scope>
    <source>
        <strain evidence="7">PS1010</strain>
    </source>
</reference>
<evidence type="ECO:0000256" key="4">
    <source>
        <dbReference type="ARBA" id="ARBA00022989"/>
    </source>
</evidence>
<keyword evidence="5 6" id="KW-0472">Membrane</keyword>
<feature type="transmembrane region" description="Helical" evidence="6">
    <location>
        <begin position="292"/>
        <end position="312"/>
    </location>
</feature>
<dbReference type="GO" id="GO:0007606">
    <property type="term" value="P:sensory perception of chemical stimulus"/>
    <property type="evidence" value="ECO:0007669"/>
    <property type="project" value="InterPro"/>
</dbReference>
<feature type="transmembrane region" description="Helical" evidence="6">
    <location>
        <begin position="87"/>
        <end position="112"/>
    </location>
</feature>
<comment type="similarity">
    <text evidence="2">Belongs to the nematode receptor-like protein sre family.</text>
</comment>
<feature type="transmembrane region" description="Helical" evidence="6">
    <location>
        <begin position="169"/>
        <end position="189"/>
    </location>
</feature>
<sequence>MTQIKEKTKVEEVEVLDITQMAAIWTINRTLQWVPIFVDYSFFTEFQISFYFYSCINLLTFLICSIIGFSQMHVFYYQTVIHPNLRVIFLAQFAIHQLFLISDVILVSYQVGFIPRQYDYPGDFIIIIAGDIKVAFMLFSFLSIVMVVIERLIATIRISTYEQEKSITIGVIIVISMMLCSIGFAYGFTHRVLGINSAIGLILFMGLPCCIIYLTIFNFNKSRKKKLKLMQNYNASDYTLSIRYQLKENLHVFKTLIHIVLGTFTCNVISTTFLYLLSILNPLTEDREYHPILAFLVELLWALYPVCQMIQINQIEARRQRQSSAKVGIGGQSNTNTYFDQLKNTWK</sequence>
<dbReference type="OrthoDB" id="5872759at2759"/>
<feature type="transmembrane region" description="Helical" evidence="6">
    <location>
        <begin position="50"/>
        <end position="75"/>
    </location>
</feature>
<name>A0A9P1N6I2_9PELO</name>
<dbReference type="AlphaFoldDB" id="A0A9P1N6I2"/>
<evidence type="ECO:0000256" key="5">
    <source>
        <dbReference type="ARBA" id="ARBA00023136"/>
    </source>
</evidence>
<feature type="transmembrane region" description="Helical" evidence="6">
    <location>
        <begin position="195"/>
        <end position="219"/>
    </location>
</feature>
<keyword evidence="8" id="KW-1185">Reference proteome</keyword>
<dbReference type="PANTHER" id="PTHR23128:SF132">
    <property type="entry name" value="SERPENTINE RECEPTOR, CLASS E (EPSILON)-RELATED"/>
    <property type="match status" value="1"/>
</dbReference>
<proteinExistence type="inferred from homology"/>
<evidence type="ECO:0000256" key="3">
    <source>
        <dbReference type="ARBA" id="ARBA00022692"/>
    </source>
</evidence>
<gene>
    <name evidence="7" type="ORF">CAMP_LOCUS14311</name>
</gene>
<comment type="subcellular location">
    <subcellularLocation>
        <location evidence="1">Membrane</location>
        <topology evidence="1">Multi-pass membrane protein</topology>
    </subcellularLocation>
</comment>
<evidence type="ECO:0000256" key="2">
    <source>
        <dbReference type="ARBA" id="ARBA00006803"/>
    </source>
</evidence>
<dbReference type="InterPro" id="IPR004151">
    <property type="entry name" value="7TM_GPCR_serpentine_rcpt_Sre"/>
</dbReference>
<evidence type="ECO:0000313" key="7">
    <source>
        <dbReference type="EMBL" id="CAI5451674.1"/>
    </source>
</evidence>
<dbReference type="Pfam" id="PF03125">
    <property type="entry name" value="Sre"/>
    <property type="match status" value="1"/>
</dbReference>
<dbReference type="Proteomes" id="UP001152747">
    <property type="component" value="Unassembled WGS sequence"/>
</dbReference>
<dbReference type="EMBL" id="CANHGI010000005">
    <property type="protein sequence ID" value="CAI5451674.1"/>
    <property type="molecule type" value="Genomic_DNA"/>
</dbReference>
<feature type="transmembrane region" description="Helical" evidence="6">
    <location>
        <begin position="124"/>
        <end position="149"/>
    </location>
</feature>
<keyword evidence="4 6" id="KW-1133">Transmembrane helix</keyword>
<evidence type="ECO:0000313" key="8">
    <source>
        <dbReference type="Proteomes" id="UP001152747"/>
    </source>
</evidence>
<protein>
    <submittedName>
        <fullName evidence="7">Uncharacterized protein</fullName>
    </submittedName>
</protein>
<feature type="transmembrane region" description="Helical" evidence="6">
    <location>
        <begin position="256"/>
        <end position="280"/>
    </location>
</feature>
<evidence type="ECO:0000256" key="6">
    <source>
        <dbReference type="SAM" id="Phobius"/>
    </source>
</evidence>
<comment type="caution">
    <text evidence="7">The sequence shown here is derived from an EMBL/GenBank/DDBJ whole genome shotgun (WGS) entry which is preliminary data.</text>
</comment>
<keyword evidence="3 6" id="KW-0812">Transmembrane</keyword>
<accession>A0A9P1N6I2</accession>
<dbReference type="PANTHER" id="PTHR23128">
    <property type="entry name" value="SERPENTINE RECEPTOR, CLASS E (EPSILON)-RELATED"/>
    <property type="match status" value="1"/>
</dbReference>
<dbReference type="GO" id="GO:0016020">
    <property type="term" value="C:membrane"/>
    <property type="evidence" value="ECO:0007669"/>
    <property type="project" value="UniProtKB-SubCell"/>
</dbReference>
<evidence type="ECO:0000256" key="1">
    <source>
        <dbReference type="ARBA" id="ARBA00004141"/>
    </source>
</evidence>
<organism evidence="7 8">
    <name type="scientific">Caenorhabditis angaria</name>
    <dbReference type="NCBI Taxonomy" id="860376"/>
    <lineage>
        <taxon>Eukaryota</taxon>
        <taxon>Metazoa</taxon>
        <taxon>Ecdysozoa</taxon>
        <taxon>Nematoda</taxon>
        <taxon>Chromadorea</taxon>
        <taxon>Rhabditida</taxon>
        <taxon>Rhabditina</taxon>
        <taxon>Rhabditomorpha</taxon>
        <taxon>Rhabditoidea</taxon>
        <taxon>Rhabditidae</taxon>
        <taxon>Peloderinae</taxon>
        <taxon>Caenorhabditis</taxon>
    </lineage>
</organism>